<dbReference type="InterPro" id="IPR020568">
    <property type="entry name" value="Ribosomal_Su5_D2-typ_SF"/>
</dbReference>
<dbReference type="InterPro" id="IPR035647">
    <property type="entry name" value="EFG_III/V"/>
</dbReference>
<proteinExistence type="inferred from homology"/>
<comment type="similarity">
    <text evidence="1">Belongs to the IMPACT family.</text>
</comment>
<name>A0A1V8MAE7_9GAMM</name>
<dbReference type="PANTHER" id="PTHR16301:SF20">
    <property type="entry name" value="IMPACT FAMILY MEMBER YIGZ"/>
    <property type="match status" value="1"/>
</dbReference>
<evidence type="ECO:0000313" key="5">
    <source>
        <dbReference type="Proteomes" id="UP000191980"/>
    </source>
</evidence>
<dbReference type="Gene3D" id="3.30.230.30">
    <property type="entry name" value="Impact, N-terminal domain"/>
    <property type="match status" value="1"/>
</dbReference>
<dbReference type="PANTHER" id="PTHR16301">
    <property type="entry name" value="IMPACT-RELATED"/>
    <property type="match status" value="1"/>
</dbReference>
<keyword evidence="5" id="KW-1185">Reference proteome</keyword>
<evidence type="ECO:0000256" key="1">
    <source>
        <dbReference type="ARBA" id="ARBA00007665"/>
    </source>
</evidence>
<dbReference type="Gene3D" id="3.30.70.240">
    <property type="match status" value="1"/>
</dbReference>
<gene>
    <name evidence="4" type="ORF">AU255_12045</name>
</gene>
<evidence type="ECO:0000313" key="4">
    <source>
        <dbReference type="EMBL" id="OQK18507.1"/>
    </source>
</evidence>
<dbReference type="GO" id="GO:0005737">
    <property type="term" value="C:cytoplasm"/>
    <property type="evidence" value="ECO:0007669"/>
    <property type="project" value="TreeGrafter"/>
</dbReference>
<dbReference type="EMBL" id="LPUF01000001">
    <property type="protein sequence ID" value="OQK18507.1"/>
    <property type="molecule type" value="Genomic_DNA"/>
</dbReference>
<accession>A0A1V8MAE7</accession>
<dbReference type="GO" id="GO:0017111">
    <property type="term" value="F:ribonucleoside triphosphate phosphatase activity"/>
    <property type="evidence" value="ECO:0007669"/>
    <property type="project" value="UniProtKB-ARBA"/>
</dbReference>
<dbReference type="InterPro" id="IPR036956">
    <property type="entry name" value="Impact_N_sf"/>
</dbReference>
<feature type="domain" description="UPF0029" evidence="3">
    <location>
        <begin position="138"/>
        <end position="182"/>
    </location>
</feature>
<sequence>MQCVKDPAKIEESIKKSRFIGLIYPCSSETQAVDYLKNLSTEHASANHIVFAYRIKTEKGIICRFHDAGEPSGTAGKPVFKYIEGHDLINVLCVVVRYFGGIKLGAGGLTRAYGNAAKQAIEVADIIEFIELATLLFVVDYNQLQSFEYTLNNFSGEIISKDFTGQVKLLVQLPASQSDDFLKLYPGGVYQ</sequence>
<evidence type="ECO:0008006" key="6">
    <source>
        <dbReference type="Google" id="ProtNLM"/>
    </source>
</evidence>
<dbReference type="GO" id="GO:0032561">
    <property type="term" value="F:guanyl ribonucleotide binding"/>
    <property type="evidence" value="ECO:0007669"/>
    <property type="project" value="UniProtKB-ARBA"/>
</dbReference>
<dbReference type="SUPFAM" id="SSF54980">
    <property type="entry name" value="EF-G C-terminal domain-like"/>
    <property type="match status" value="1"/>
</dbReference>
<dbReference type="OrthoDB" id="9813771at2"/>
<dbReference type="SUPFAM" id="SSF54211">
    <property type="entry name" value="Ribosomal protein S5 domain 2-like"/>
    <property type="match status" value="1"/>
</dbReference>
<dbReference type="AlphaFoldDB" id="A0A1V8MAE7"/>
<dbReference type="Pfam" id="PF01205">
    <property type="entry name" value="Impact_N"/>
    <property type="match status" value="1"/>
</dbReference>
<dbReference type="RefSeq" id="WP_080523109.1">
    <property type="nucleotide sequence ID" value="NZ_LPUF01000001.1"/>
</dbReference>
<evidence type="ECO:0000259" key="2">
    <source>
        <dbReference type="Pfam" id="PF01205"/>
    </source>
</evidence>
<evidence type="ECO:0000259" key="3">
    <source>
        <dbReference type="Pfam" id="PF09186"/>
    </source>
</evidence>
<organism evidence="4 5">
    <name type="scientific">Methyloprofundus sedimenti</name>
    <dbReference type="NCBI Taxonomy" id="1420851"/>
    <lineage>
        <taxon>Bacteria</taxon>
        <taxon>Pseudomonadati</taxon>
        <taxon>Pseudomonadota</taxon>
        <taxon>Gammaproteobacteria</taxon>
        <taxon>Methylococcales</taxon>
        <taxon>Methylococcaceae</taxon>
        <taxon>Methyloprofundus</taxon>
    </lineage>
</organism>
<dbReference type="STRING" id="1420851.AU255_12045"/>
<reference evidence="4 5" key="1">
    <citation type="submission" date="2015-12" db="EMBL/GenBank/DDBJ databases">
        <authorList>
            <person name="Shamseldin A."/>
            <person name="Moawad H."/>
            <person name="Abd El-Rahim W.M."/>
            <person name="Sadowsky M.J."/>
        </authorList>
    </citation>
    <scope>NUCLEOTIDE SEQUENCE [LARGE SCALE GENOMIC DNA]</scope>
    <source>
        <strain evidence="4 5">WF1</strain>
    </source>
</reference>
<feature type="domain" description="Impact N-terminal" evidence="2">
    <location>
        <begin position="15"/>
        <end position="121"/>
    </location>
</feature>
<dbReference type="Pfam" id="PF09186">
    <property type="entry name" value="DUF1949"/>
    <property type="match status" value="1"/>
</dbReference>
<dbReference type="GO" id="GO:0043168">
    <property type="term" value="F:anion binding"/>
    <property type="evidence" value="ECO:0007669"/>
    <property type="project" value="UniProtKB-ARBA"/>
</dbReference>
<dbReference type="InterPro" id="IPR023582">
    <property type="entry name" value="Impact"/>
</dbReference>
<dbReference type="InterPro" id="IPR015269">
    <property type="entry name" value="UPF0029_Impact_C"/>
</dbReference>
<dbReference type="GO" id="GO:0006446">
    <property type="term" value="P:regulation of translational initiation"/>
    <property type="evidence" value="ECO:0007669"/>
    <property type="project" value="TreeGrafter"/>
</dbReference>
<protein>
    <recommendedName>
        <fullName evidence="6">YigZ family protein</fullName>
    </recommendedName>
</protein>
<dbReference type="InterPro" id="IPR001498">
    <property type="entry name" value="Impact_N"/>
</dbReference>
<dbReference type="Proteomes" id="UP000191980">
    <property type="component" value="Unassembled WGS sequence"/>
</dbReference>
<comment type="caution">
    <text evidence="4">The sequence shown here is derived from an EMBL/GenBank/DDBJ whole genome shotgun (WGS) entry which is preliminary data.</text>
</comment>